<dbReference type="AlphaFoldDB" id="A0A8H7QIB2"/>
<dbReference type="Gene3D" id="3.40.50.720">
    <property type="entry name" value="NAD(P)-binding Rossmann-like Domain"/>
    <property type="match status" value="1"/>
</dbReference>
<comment type="caution">
    <text evidence="2">The sequence shown here is derived from an EMBL/GenBank/DDBJ whole genome shotgun (WGS) entry which is preliminary data.</text>
</comment>
<evidence type="ECO:0000313" key="2">
    <source>
        <dbReference type="EMBL" id="KAG2192640.1"/>
    </source>
</evidence>
<proteinExistence type="predicted"/>
<dbReference type="SUPFAM" id="SSF51735">
    <property type="entry name" value="NAD(P)-binding Rossmann-fold domains"/>
    <property type="match status" value="1"/>
</dbReference>
<reference evidence="2" key="1">
    <citation type="submission" date="2020-12" db="EMBL/GenBank/DDBJ databases">
        <title>Metabolic potential, ecology and presence of endohyphal bacteria is reflected in genomic diversity of Mucoromycotina.</title>
        <authorList>
            <person name="Muszewska A."/>
            <person name="Okrasinska A."/>
            <person name="Steczkiewicz K."/>
            <person name="Drgas O."/>
            <person name="Orlowska M."/>
            <person name="Perlinska-Lenart U."/>
            <person name="Aleksandrzak-Piekarczyk T."/>
            <person name="Szatraj K."/>
            <person name="Zielenkiewicz U."/>
            <person name="Pilsyk S."/>
            <person name="Malc E."/>
            <person name="Mieczkowski P."/>
            <person name="Kruszewska J.S."/>
            <person name="Biernat P."/>
            <person name="Pawlowska J."/>
        </authorList>
    </citation>
    <scope>NUCLEOTIDE SEQUENCE</scope>
    <source>
        <strain evidence="2">CBS 226.32</strain>
    </source>
</reference>
<protein>
    <recommendedName>
        <fullName evidence="1">NmrA-like domain-containing protein</fullName>
    </recommendedName>
</protein>
<organism evidence="2 3">
    <name type="scientific">Mucor plumbeus</name>
    <dbReference type="NCBI Taxonomy" id="97098"/>
    <lineage>
        <taxon>Eukaryota</taxon>
        <taxon>Fungi</taxon>
        <taxon>Fungi incertae sedis</taxon>
        <taxon>Mucoromycota</taxon>
        <taxon>Mucoromycotina</taxon>
        <taxon>Mucoromycetes</taxon>
        <taxon>Mucorales</taxon>
        <taxon>Mucorineae</taxon>
        <taxon>Mucoraceae</taxon>
        <taxon>Mucor</taxon>
    </lineage>
</organism>
<dbReference type="InterPro" id="IPR036291">
    <property type="entry name" value="NAD(P)-bd_dom_sf"/>
</dbReference>
<dbReference type="Gene3D" id="3.90.25.10">
    <property type="entry name" value="UDP-galactose 4-epimerase, domain 1"/>
    <property type="match status" value="1"/>
</dbReference>
<dbReference type="PANTHER" id="PTHR43162:SF1">
    <property type="entry name" value="PRESTALK A DIFFERENTIATION PROTEIN A"/>
    <property type="match status" value="1"/>
</dbReference>
<dbReference type="PANTHER" id="PTHR43162">
    <property type="match status" value="1"/>
</dbReference>
<feature type="domain" description="NmrA-like" evidence="1">
    <location>
        <begin position="5"/>
        <end position="257"/>
    </location>
</feature>
<dbReference type="EMBL" id="JAEPRC010000707">
    <property type="protein sequence ID" value="KAG2192640.1"/>
    <property type="molecule type" value="Genomic_DNA"/>
</dbReference>
<evidence type="ECO:0000313" key="3">
    <source>
        <dbReference type="Proteomes" id="UP000650833"/>
    </source>
</evidence>
<dbReference type="InterPro" id="IPR051604">
    <property type="entry name" value="Ergot_Alk_Oxidoreductase"/>
</dbReference>
<accession>A0A8H7QIB2</accession>
<gene>
    <name evidence="2" type="ORF">INT46_001098</name>
</gene>
<evidence type="ECO:0000259" key="1">
    <source>
        <dbReference type="Pfam" id="PF05368"/>
    </source>
</evidence>
<dbReference type="Pfam" id="PF05368">
    <property type="entry name" value="NmrA"/>
    <property type="match status" value="1"/>
</dbReference>
<name>A0A8H7QIB2_9FUNG</name>
<dbReference type="Proteomes" id="UP000650833">
    <property type="component" value="Unassembled WGS sequence"/>
</dbReference>
<keyword evidence="3" id="KW-1185">Reference proteome</keyword>
<dbReference type="InterPro" id="IPR008030">
    <property type="entry name" value="NmrA-like"/>
</dbReference>
<sequence length="295" mass="32498">MTTTTERIFVIGGTGNVGTKAVNDLVAKDIPVTLYSRNPTKVAELFSNNQHVNVIQGDLSDLTLLKEGMKGHTRLFLLYNSFEDFAEKKEAIAKLAYASGIKQIVDISSFSASEPWRTSFIGTAHIDAEKAILRIPQRGSFVTLRPGRFMSNLLTFERASPEGLMFDTVNEDEPQGWISPNDIGAIAAVVLSEDIKKHADSVYELIGDIITPAERASIASRVLERSIRYQKVSPSIKYDSLMKLGIFPHFAAYNLAATVPSMAPTTSISTGIFILLGREPETLEQYILLNKTNLL</sequence>
<dbReference type="OrthoDB" id="10254221at2759"/>